<dbReference type="Gene3D" id="2.40.128.110">
    <property type="entry name" value="Lipid/polyisoprenoid-binding, YceI-like"/>
    <property type="match status" value="1"/>
</dbReference>
<sequence>MAELTAGTWNYDSAHSEVGFTVRHAGITKVRGTFEQVDAQLVIADNIADSTIKATAQIASVNTNNADRDGHLRSADFFDVDAHATMTFESTSFDLNGEDLTIAGNLTIKGETRPVTFIGEFTGAVVDAFGVTRAGASVSATISRKDFGITWNAAVEAGGVLVSDKVVINLDVAFTAPEA</sequence>
<evidence type="ECO:0000256" key="1">
    <source>
        <dbReference type="ARBA" id="ARBA00008812"/>
    </source>
</evidence>
<dbReference type="PANTHER" id="PTHR34406:SF1">
    <property type="entry name" value="PROTEIN YCEI"/>
    <property type="match status" value="1"/>
</dbReference>
<dbReference type="InterPro" id="IPR007372">
    <property type="entry name" value="Lipid/polyisoprenoid-bd_YceI"/>
</dbReference>
<comment type="caution">
    <text evidence="3">The sequence shown here is derived from an EMBL/GenBank/DDBJ whole genome shotgun (WGS) entry which is preliminary data.</text>
</comment>
<evidence type="ECO:0000313" key="3">
    <source>
        <dbReference type="EMBL" id="TFU22330.1"/>
    </source>
</evidence>
<dbReference type="SMART" id="SM00867">
    <property type="entry name" value="YceI"/>
    <property type="match status" value="1"/>
</dbReference>
<dbReference type="PANTHER" id="PTHR34406">
    <property type="entry name" value="PROTEIN YCEI"/>
    <property type="match status" value="1"/>
</dbReference>
<feature type="domain" description="Lipid/polyisoprenoid-binding YceI-like" evidence="2">
    <location>
        <begin position="8"/>
        <end position="175"/>
    </location>
</feature>
<dbReference type="EMBL" id="SPQC01000019">
    <property type="protein sequence ID" value="TFU22330.1"/>
    <property type="molecule type" value="Genomic_DNA"/>
</dbReference>
<dbReference type="AlphaFoldDB" id="A0A4Y9F4Y4"/>
<dbReference type="Pfam" id="PF04264">
    <property type="entry name" value="YceI"/>
    <property type="match status" value="1"/>
</dbReference>
<dbReference type="RefSeq" id="WP_135012639.1">
    <property type="nucleotide sequence ID" value="NZ_JADGLK010000019.1"/>
</dbReference>
<accession>A0A4Y9F4Y4</accession>
<dbReference type="STRING" id="85336.A7979_04670"/>
<evidence type="ECO:0000313" key="4">
    <source>
        <dbReference type="Proteomes" id="UP000297951"/>
    </source>
</evidence>
<dbReference type="OrthoDB" id="9811006at2"/>
<evidence type="ECO:0000259" key="2">
    <source>
        <dbReference type="SMART" id="SM00867"/>
    </source>
</evidence>
<gene>
    <name evidence="3" type="ORF">E4U03_06565</name>
</gene>
<comment type="similarity">
    <text evidence="1">Belongs to the UPF0312 family.</text>
</comment>
<reference evidence="3 4" key="1">
    <citation type="submission" date="2019-03" db="EMBL/GenBank/DDBJ databases">
        <title>Diversity of the mouse oral microbiome.</title>
        <authorList>
            <person name="Joseph S."/>
            <person name="Aduse-Opoku J."/>
            <person name="Curtis M."/>
            <person name="Wade W."/>
            <person name="Hashim A."/>
        </authorList>
    </citation>
    <scope>NUCLEOTIDE SEQUENCE [LARGE SCALE GENOMIC DNA]</scope>
    <source>
        <strain evidence="4">irhom_31</strain>
    </source>
</reference>
<dbReference type="SUPFAM" id="SSF101874">
    <property type="entry name" value="YceI-like"/>
    <property type="match status" value="1"/>
</dbReference>
<dbReference type="Proteomes" id="UP000297951">
    <property type="component" value="Unassembled WGS sequence"/>
</dbReference>
<proteinExistence type="inferred from homology"/>
<organism evidence="3 4">
    <name type="scientific">Rothia nasimurium</name>
    <dbReference type="NCBI Taxonomy" id="85336"/>
    <lineage>
        <taxon>Bacteria</taxon>
        <taxon>Bacillati</taxon>
        <taxon>Actinomycetota</taxon>
        <taxon>Actinomycetes</taxon>
        <taxon>Micrococcales</taxon>
        <taxon>Micrococcaceae</taxon>
        <taxon>Rothia</taxon>
    </lineage>
</organism>
<dbReference type="InterPro" id="IPR036761">
    <property type="entry name" value="TTHA0802/YceI-like_sf"/>
</dbReference>
<name>A0A4Y9F4Y4_9MICC</name>
<protein>
    <submittedName>
        <fullName evidence="3">Polyisoprenoid-binding protein</fullName>
    </submittedName>
</protein>